<evidence type="ECO:0008006" key="3">
    <source>
        <dbReference type="Google" id="ProtNLM"/>
    </source>
</evidence>
<evidence type="ECO:0000313" key="2">
    <source>
        <dbReference type="Proteomes" id="UP001549920"/>
    </source>
</evidence>
<comment type="caution">
    <text evidence="1">The sequence shown here is derived from an EMBL/GenBank/DDBJ whole genome shotgun (WGS) entry which is preliminary data.</text>
</comment>
<organism evidence="1 2">
    <name type="scientific">Loxostege sticticalis</name>
    <name type="common">Beet webworm moth</name>
    <dbReference type="NCBI Taxonomy" id="481309"/>
    <lineage>
        <taxon>Eukaryota</taxon>
        <taxon>Metazoa</taxon>
        <taxon>Ecdysozoa</taxon>
        <taxon>Arthropoda</taxon>
        <taxon>Hexapoda</taxon>
        <taxon>Insecta</taxon>
        <taxon>Pterygota</taxon>
        <taxon>Neoptera</taxon>
        <taxon>Endopterygota</taxon>
        <taxon>Lepidoptera</taxon>
        <taxon>Glossata</taxon>
        <taxon>Ditrysia</taxon>
        <taxon>Pyraloidea</taxon>
        <taxon>Crambidae</taxon>
        <taxon>Pyraustinae</taxon>
        <taxon>Loxostege</taxon>
    </lineage>
</organism>
<evidence type="ECO:0000313" key="1">
    <source>
        <dbReference type="EMBL" id="KAL0881849.1"/>
    </source>
</evidence>
<sequence>MIRLCITAFNPEDVSAAKNLLFTSVKTSGRQIKRKREGKTQRDLEDIIALIKQKDPEELPIFVARDLQKLPPVTFDHIDATRLLKDIISLKHEMETIREMYTPLDQFSKLKSEVINLQQTSIVNNFQQDNFVNTKRGSNRIFDSSEYNCDSGPTGFIHFTQKTVNHNNISTVTDRAVEGRTTQAHHSLSLSHSMSGGNIAVAPSPAGMRVEEPTAVSAVDTAVQTHGASPTAVTNTSAGVGAANDQLMRSPQSQSALNRQDEDWQIVQRKRRQNRFLGRKGTCTVIESSFKAANTSVPIFINNVHQETCEKDIVSYIKSKTNVEVTLHKIISKQQREYNSYKIYVPKNKLSLFLECNLWPDGIKFRRFIEFSKRQSNRQGKSDISEKIRNLNG</sequence>
<proteinExistence type="predicted"/>
<dbReference type="EMBL" id="JBEUOH010000011">
    <property type="protein sequence ID" value="KAL0881849.1"/>
    <property type="molecule type" value="Genomic_DNA"/>
</dbReference>
<protein>
    <recommendedName>
        <fullName evidence="3">Mutant cadherin</fullName>
    </recommendedName>
</protein>
<accession>A0ABR3HZ75</accession>
<reference evidence="1 2" key="1">
    <citation type="submission" date="2024-06" db="EMBL/GenBank/DDBJ databases">
        <title>A chromosome-level genome assembly of beet webworm, Loxostege sticticalis.</title>
        <authorList>
            <person name="Zhang Y."/>
        </authorList>
    </citation>
    <scope>NUCLEOTIDE SEQUENCE [LARGE SCALE GENOMIC DNA]</scope>
    <source>
        <strain evidence="1">AQ026</strain>
        <tissue evidence="1">Whole body</tissue>
    </source>
</reference>
<keyword evidence="2" id="KW-1185">Reference proteome</keyword>
<dbReference type="Proteomes" id="UP001549920">
    <property type="component" value="Unassembled WGS sequence"/>
</dbReference>
<name>A0ABR3HZ75_LOXSC</name>
<gene>
    <name evidence="1" type="ORF">ABMA27_001624</name>
</gene>